<dbReference type="RefSeq" id="WP_328775109.1">
    <property type="nucleotide sequence ID" value="NZ_CP108057.1"/>
</dbReference>
<dbReference type="Proteomes" id="UP001432075">
    <property type="component" value="Chromosome"/>
</dbReference>
<protein>
    <submittedName>
        <fullName evidence="3">Uncharacterized protein</fullName>
    </submittedName>
</protein>
<evidence type="ECO:0000313" key="4">
    <source>
        <dbReference type="Proteomes" id="UP001432075"/>
    </source>
</evidence>
<organism evidence="3 4">
    <name type="scientific">Streptomyces goshikiensis</name>
    <dbReference type="NCBI Taxonomy" id="1942"/>
    <lineage>
        <taxon>Bacteria</taxon>
        <taxon>Bacillati</taxon>
        <taxon>Actinomycetota</taxon>
        <taxon>Actinomycetes</taxon>
        <taxon>Kitasatosporales</taxon>
        <taxon>Streptomycetaceae</taxon>
        <taxon>Streptomyces</taxon>
    </lineage>
</organism>
<keyword evidence="2" id="KW-1133">Transmembrane helix</keyword>
<feature type="transmembrane region" description="Helical" evidence="2">
    <location>
        <begin position="21"/>
        <end position="45"/>
    </location>
</feature>
<sequence length="189" mass="20294">MAEKKDRAGGSTGERPNRRGTTSAVLAGALIGALAGLAGSTLAYFEAKDTHRAEGAARRADIRRAAYVDLSASTDRYVQQATQMLNVSLDPSKSAEDRRRQFEDKYAPANTDLSRAYTTVRLVTTLDGRRDLEKVGALSARVGKLATDRYDRGAAGVDAKKAGVEFTEAVERQLAALQTFLDRVAGEAL</sequence>
<proteinExistence type="predicted"/>
<keyword evidence="2" id="KW-0472">Membrane</keyword>
<name>A0ABZ1RDC5_9ACTN</name>
<evidence type="ECO:0000313" key="3">
    <source>
        <dbReference type="EMBL" id="WUO44782.1"/>
    </source>
</evidence>
<feature type="region of interest" description="Disordered" evidence="1">
    <location>
        <begin position="1"/>
        <end position="21"/>
    </location>
</feature>
<keyword evidence="4" id="KW-1185">Reference proteome</keyword>
<evidence type="ECO:0000256" key="1">
    <source>
        <dbReference type="SAM" id="MobiDB-lite"/>
    </source>
</evidence>
<reference evidence="3" key="1">
    <citation type="submission" date="2022-10" db="EMBL/GenBank/DDBJ databases">
        <title>The complete genomes of actinobacterial strains from the NBC collection.</title>
        <authorList>
            <person name="Joergensen T.S."/>
            <person name="Alvarez Arevalo M."/>
            <person name="Sterndorff E.B."/>
            <person name="Faurdal D."/>
            <person name="Vuksanovic O."/>
            <person name="Mourched A.-S."/>
            <person name="Charusanti P."/>
            <person name="Shaw S."/>
            <person name="Blin K."/>
            <person name="Weber T."/>
        </authorList>
    </citation>
    <scope>NUCLEOTIDE SEQUENCE</scope>
    <source>
        <strain evidence="3">NBC_00283</strain>
    </source>
</reference>
<gene>
    <name evidence="3" type="ORF">OHU17_02630</name>
</gene>
<evidence type="ECO:0000256" key="2">
    <source>
        <dbReference type="SAM" id="Phobius"/>
    </source>
</evidence>
<accession>A0ABZ1RDC5</accession>
<keyword evidence="2" id="KW-0812">Transmembrane</keyword>
<dbReference type="EMBL" id="CP108057">
    <property type="protein sequence ID" value="WUO44782.1"/>
    <property type="molecule type" value="Genomic_DNA"/>
</dbReference>